<dbReference type="Proteomes" id="UP000324222">
    <property type="component" value="Unassembled WGS sequence"/>
</dbReference>
<name>A0A5B7IT74_PORTR</name>
<proteinExistence type="predicted"/>
<dbReference type="AlphaFoldDB" id="A0A5B7IT74"/>
<accession>A0A5B7IT74</accession>
<organism evidence="1 2">
    <name type="scientific">Portunus trituberculatus</name>
    <name type="common">Swimming crab</name>
    <name type="synonym">Neptunus trituberculatus</name>
    <dbReference type="NCBI Taxonomy" id="210409"/>
    <lineage>
        <taxon>Eukaryota</taxon>
        <taxon>Metazoa</taxon>
        <taxon>Ecdysozoa</taxon>
        <taxon>Arthropoda</taxon>
        <taxon>Crustacea</taxon>
        <taxon>Multicrustacea</taxon>
        <taxon>Malacostraca</taxon>
        <taxon>Eumalacostraca</taxon>
        <taxon>Eucarida</taxon>
        <taxon>Decapoda</taxon>
        <taxon>Pleocyemata</taxon>
        <taxon>Brachyura</taxon>
        <taxon>Eubrachyura</taxon>
        <taxon>Portunoidea</taxon>
        <taxon>Portunidae</taxon>
        <taxon>Portuninae</taxon>
        <taxon>Portunus</taxon>
    </lineage>
</organism>
<sequence>MQRALKHFQALPPLRTSPNFYQSFHYQSNGRHGGPHAEHHLNTEGLLFLNWLRNSSLVTFSQDVWFP</sequence>
<keyword evidence="2" id="KW-1185">Reference proteome</keyword>
<reference evidence="1 2" key="1">
    <citation type="submission" date="2019-05" db="EMBL/GenBank/DDBJ databases">
        <title>Another draft genome of Portunus trituberculatus and its Hox gene families provides insights of decapod evolution.</title>
        <authorList>
            <person name="Jeong J.-H."/>
            <person name="Song I."/>
            <person name="Kim S."/>
            <person name="Choi T."/>
            <person name="Kim D."/>
            <person name="Ryu S."/>
            <person name="Kim W."/>
        </authorList>
    </citation>
    <scope>NUCLEOTIDE SEQUENCE [LARGE SCALE GENOMIC DNA]</scope>
    <source>
        <tissue evidence="1">Muscle</tissue>
    </source>
</reference>
<evidence type="ECO:0000313" key="2">
    <source>
        <dbReference type="Proteomes" id="UP000324222"/>
    </source>
</evidence>
<dbReference type="EMBL" id="VSRR010063811">
    <property type="protein sequence ID" value="MPC83888.1"/>
    <property type="molecule type" value="Genomic_DNA"/>
</dbReference>
<gene>
    <name evidence="1" type="ORF">E2C01_078609</name>
</gene>
<protein>
    <submittedName>
        <fullName evidence="1">Uncharacterized protein</fullName>
    </submittedName>
</protein>
<comment type="caution">
    <text evidence="1">The sequence shown here is derived from an EMBL/GenBank/DDBJ whole genome shotgun (WGS) entry which is preliminary data.</text>
</comment>
<evidence type="ECO:0000313" key="1">
    <source>
        <dbReference type="EMBL" id="MPC83888.1"/>
    </source>
</evidence>